<protein>
    <submittedName>
        <fullName evidence="2">Uncharacterized protein</fullName>
    </submittedName>
</protein>
<name>A0A8J2BIR8_9BACT</name>
<evidence type="ECO:0000256" key="1">
    <source>
        <dbReference type="SAM" id="Phobius"/>
    </source>
</evidence>
<accession>A0A8J2BIR8</accession>
<dbReference type="EMBL" id="CAJNOB010000001">
    <property type="protein sequence ID" value="CAF0689635.1"/>
    <property type="molecule type" value="Genomic_DNA"/>
</dbReference>
<dbReference type="Proteomes" id="UP000663859">
    <property type="component" value="Unassembled WGS sequence"/>
</dbReference>
<keyword evidence="3" id="KW-1185">Reference proteome</keyword>
<gene>
    <name evidence="2" type="ORF">MPNT_10291</name>
</gene>
<proteinExistence type="predicted"/>
<evidence type="ECO:0000313" key="2">
    <source>
        <dbReference type="EMBL" id="CAF0689635.1"/>
    </source>
</evidence>
<evidence type="ECO:0000313" key="3">
    <source>
        <dbReference type="Proteomes" id="UP000663859"/>
    </source>
</evidence>
<feature type="transmembrane region" description="Helical" evidence="1">
    <location>
        <begin position="53"/>
        <end position="73"/>
    </location>
</feature>
<reference evidence="2" key="1">
    <citation type="submission" date="2021-02" db="EMBL/GenBank/DDBJ databases">
        <authorList>
            <person name="Cremers G."/>
            <person name="Picone N."/>
        </authorList>
    </citation>
    <scope>NUCLEOTIDE SEQUENCE</scope>
    <source>
        <strain evidence="2">PQ17</strain>
    </source>
</reference>
<keyword evidence="1" id="KW-0472">Membrane</keyword>
<comment type="caution">
    <text evidence="2">The sequence shown here is derived from an EMBL/GenBank/DDBJ whole genome shotgun (WGS) entry which is preliminary data.</text>
</comment>
<organism evidence="2 3">
    <name type="scientific">Candidatus Methylacidithermus pantelleriae</name>
    <dbReference type="NCBI Taxonomy" id="2744239"/>
    <lineage>
        <taxon>Bacteria</taxon>
        <taxon>Pseudomonadati</taxon>
        <taxon>Verrucomicrobiota</taxon>
        <taxon>Methylacidiphilae</taxon>
        <taxon>Methylacidiphilales</taxon>
        <taxon>Methylacidiphilaceae</taxon>
        <taxon>Candidatus Methylacidithermus</taxon>
    </lineage>
</organism>
<dbReference type="AlphaFoldDB" id="A0A8J2BIR8"/>
<sequence>MATERVSRIPRQNPRRLLGVTFGFLFLWALTMGAIGCPRCLTDISQTNVRAEGGLLLGLSGLGLALGALLWEWRVRSRKPRSRTHPRADQKTSTLA</sequence>
<keyword evidence="1" id="KW-1133">Transmembrane helix</keyword>
<keyword evidence="1" id="KW-0812">Transmembrane</keyword>